<protein>
    <submittedName>
        <fullName evidence="3">Uncharacterized protein</fullName>
    </submittedName>
</protein>
<dbReference type="EMBL" id="LDAU01000091">
    <property type="protein sequence ID" value="KRX06840.1"/>
    <property type="molecule type" value="Genomic_DNA"/>
</dbReference>
<organism evidence="3 4">
    <name type="scientific">Pseudocohnilembus persalinus</name>
    <name type="common">Ciliate</name>
    <dbReference type="NCBI Taxonomy" id="266149"/>
    <lineage>
        <taxon>Eukaryota</taxon>
        <taxon>Sar</taxon>
        <taxon>Alveolata</taxon>
        <taxon>Ciliophora</taxon>
        <taxon>Intramacronucleata</taxon>
        <taxon>Oligohymenophorea</taxon>
        <taxon>Scuticociliatia</taxon>
        <taxon>Philasterida</taxon>
        <taxon>Pseudocohnilembidae</taxon>
        <taxon>Pseudocohnilembus</taxon>
    </lineage>
</organism>
<evidence type="ECO:0000313" key="3">
    <source>
        <dbReference type="EMBL" id="KRX06840.1"/>
    </source>
</evidence>
<proteinExistence type="predicted"/>
<gene>
    <name evidence="3" type="ORF">PPERSA_11485</name>
</gene>
<name>A0A0V0QY52_PSEPJ</name>
<feature type="transmembrane region" description="Helical" evidence="2">
    <location>
        <begin position="142"/>
        <end position="161"/>
    </location>
</feature>
<comment type="caution">
    <text evidence="3">The sequence shown here is derived from an EMBL/GenBank/DDBJ whole genome shotgun (WGS) entry which is preliminary data.</text>
</comment>
<accession>A0A0V0QY52</accession>
<feature type="region of interest" description="Disordered" evidence="1">
    <location>
        <begin position="199"/>
        <end position="227"/>
    </location>
</feature>
<sequence length="227" mass="27111">MTPFYFWNVILEIVLLGTVIMWNLIVKSKLNEFYDEDLINLTFIEKIISNIKTNLLIRNHKKVELNDSQDSQQDQPNFTEEFMMIGQQKLKIEAYNYAKLEGKKDIQNFEDLSQQDIIDYCELLENKYNIIKKEIKFEKQKLVEKYLGIMMLFTIPPYIVYRQEAQMRKMGEGIKQDIERIKNKDKSITDIPRLYYSNDGSYRNPKNQNIKEDSDGLIDFSKDQFKN</sequence>
<dbReference type="Proteomes" id="UP000054937">
    <property type="component" value="Unassembled WGS sequence"/>
</dbReference>
<dbReference type="AlphaFoldDB" id="A0A0V0QY52"/>
<feature type="transmembrane region" description="Helical" evidence="2">
    <location>
        <begin position="6"/>
        <end position="26"/>
    </location>
</feature>
<evidence type="ECO:0000256" key="1">
    <source>
        <dbReference type="SAM" id="MobiDB-lite"/>
    </source>
</evidence>
<keyword evidence="4" id="KW-1185">Reference proteome</keyword>
<feature type="compositionally biased region" description="Polar residues" evidence="1">
    <location>
        <begin position="199"/>
        <end position="208"/>
    </location>
</feature>
<keyword evidence="2" id="KW-1133">Transmembrane helix</keyword>
<evidence type="ECO:0000313" key="4">
    <source>
        <dbReference type="Proteomes" id="UP000054937"/>
    </source>
</evidence>
<dbReference type="InParanoid" id="A0A0V0QY52"/>
<feature type="compositionally biased region" description="Basic and acidic residues" evidence="1">
    <location>
        <begin position="209"/>
        <end position="227"/>
    </location>
</feature>
<reference evidence="3 4" key="1">
    <citation type="journal article" date="2015" name="Sci. Rep.">
        <title>Genome of the facultative scuticociliatosis pathogen Pseudocohnilembus persalinus provides insight into its virulence through horizontal gene transfer.</title>
        <authorList>
            <person name="Xiong J."/>
            <person name="Wang G."/>
            <person name="Cheng J."/>
            <person name="Tian M."/>
            <person name="Pan X."/>
            <person name="Warren A."/>
            <person name="Jiang C."/>
            <person name="Yuan D."/>
            <person name="Miao W."/>
        </authorList>
    </citation>
    <scope>NUCLEOTIDE SEQUENCE [LARGE SCALE GENOMIC DNA]</scope>
    <source>
        <strain evidence="3">36N120E</strain>
    </source>
</reference>
<keyword evidence="2" id="KW-0472">Membrane</keyword>
<keyword evidence="2" id="KW-0812">Transmembrane</keyword>
<evidence type="ECO:0000256" key="2">
    <source>
        <dbReference type="SAM" id="Phobius"/>
    </source>
</evidence>